<keyword evidence="1" id="KW-0175">Coiled coil</keyword>
<keyword evidence="4" id="KW-1185">Reference proteome</keyword>
<gene>
    <name evidence="3" type="ORF">KIH73_09985</name>
</gene>
<keyword evidence="2" id="KW-1133">Transmembrane helix</keyword>
<accession>A0ABS6WAY4</accession>
<evidence type="ECO:0000256" key="2">
    <source>
        <dbReference type="SAM" id="Phobius"/>
    </source>
</evidence>
<evidence type="ECO:0000256" key="1">
    <source>
        <dbReference type="SAM" id="Coils"/>
    </source>
</evidence>
<dbReference type="Proteomes" id="UP000812844">
    <property type="component" value="Unassembled WGS sequence"/>
</dbReference>
<proteinExistence type="predicted"/>
<feature type="transmembrane region" description="Helical" evidence="2">
    <location>
        <begin position="510"/>
        <end position="530"/>
    </location>
</feature>
<dbReference type="RefSeq" id="WP_219083092.1">
    <property type="nucleotide sequence ID" value="NZ_JAHBBD010000031.1"/>
</dbReference>
<protein>
    <submittedName>
        <fullName evidence="3">Uncharacterized protein</fullName>
    </submittedName>
</protein>
<feature type="coiled-coil region" evidence="1">
    <location>
        <begin position="3"/>
        <end position="37"/>
    </location>
</feature>
<comment type="caution">
    <text evidence="3">The sequence shown here is derived from an EMBL/GenBank/DDBJ whole genome shotgun (WGS) entry which is preliminary data.</text>
</comment>
<dbReference type="EMBL" id="JAHBBD010000031">
    <property type="protein sequence ID" value="MBW3083673.1"/>
    <property type="molecule type" value="Genomic_DNA"/>
</dbReference>
<keyword evidence="2" id="KW-0472">Membrane</keyword>
<name>A0ABS6WAY4_9BIFI</name>
<organism evidence="3 4">
    <name type="scientific">Bifidobacterium phasiani</name>
    <dbReference type="NCBI Taxonomy" id="2834431"/>
    <lineage>
        <taxon>Bacteria</taxon>
        <taxon>Bacillati</taxon>
        <taxon>Actinomycetota</taxon>
        <taxon>Actinomycetes</taxon>
        <taxon>Bifidobacteriales</taxon>
        <taxon>Bifidobacteriaceae</taxon>
        <taxon>Bifidobacterium</taxon>
    </lineage>
</organism>
<sequence length="584" mass="67695">MATDEEIAERRQLAAEISNLESRINSALIEQQRLEEELRYVVAQLGVLNTAAQGMSQKVTHDVGKLSEKIGREDLDARDLLQLLHDVSERYFAYKNLSTATRNLTKLNDEYYTKFKFYHELRRIALGCVMAVDTNLISHETARKQVEKSYLANTDYWLAYAIAAVMLWWSDEREAAQRALNRAMMMDERKTSLLMLFCNLKFGRKDTAMRWYSYYLGCIHANDVGEEFQYLMEAQMSGSFGNDRELQARVASKIKDMFDEIALYSINFKNEVADAACRFMQTKAHVSDFDFFYLPEYCEQHDEMKALISDAEKNVLVAREYEDLAQEHDDGEKDVNEHLEDTIYNVIESMDDEEEKVHRRIRYNELIVAAKGDIHKAEVAYAERYPQTGPIGFAGLLKRWAFTEDDAAILPQTRRFALAKLEPDIRAGVAKFADGYRARERERYTISVDGWSMNCNENEATIAKEGFEEYYRTHSIWRYLQDRFVLVWIGMILAGILGLVIAAVSVRHPAVIVISVLLVLVGAFCLWRQIDNLREVMERRKRKSLEIIERTLDEMGAWRQAYKEADQGYADLMQALDLFTDDDE</sequence>
<evidence type="ECO:0000313" key="3">
    <source>
        <dbReference type="EMBL" id="MBW3083673.1"/>
    </source>
</evidence>
<evidence type="ECO:0000313" key="4">
    <source>
        <dbReference type="Proteomes" id="UP000812844"/>
    </source>
</evidence>
<keyword evidence="2" id="KW-0812">Transmembrane</keyword>
<reference evidence="3 4" key="1">
    <citation type="submission" date="2021-05" db="EMBL/GenBank/DDBJ databases">
        <title>Phylogenetic classification of ten novel species belonging to the genus Bifidobacterium comprising B. colchicus sp. nov., B. abeli sp. nov., B. bicoloris sp. nov., B. guerezis sp. nov., B. rosaliae sp. nov., B. santillanensis sp. nov., B. argentati sp. nov., B. amazzoni sp. nov., B. pluviali sp. nov., and B. pinnaculum sp. nov.</title>
        <authorList>
            <person name="Lugli G.A."/>
            <person name="Ruiz Garcia L."/>
            <person name="Margolles A."/>
            <person name="Ventura M."/>
        </authorList>
    </citation>
    <scope>NUCLEOTIDE SEQUENCE [LARGE SCALE GENOMIC DNA]</scope>
    <source>
        <strain evidence="3 4">6T3</strain>
    </source>
</reference>
<feature type="transmembrane region" description="Helical" evidence="2">
    <location>
        <begin position="484"/>
        <end position="504"/>
    </location>
</feature>